<evidence type="ECO:0000256" key="1">
    <source>
        <dbReference type="ARBA" id="ARBA00022737"/>
    </source>
</evidence>
<feature type="repeat" description="TPR" evidence="3">
    <location>
        <begin position="1224"/>
        <end position="1257"/>
    </location>
</feature>
<gene>
    <name evidence="5" type="ORF">FisN_34Lh014</name>
</gene>
<dbReference type="InterPro" id="IPR019734">
    <property type="entry name" value="TPR_rpt"/>
</dbReference>
<dbReference type="InterPro" id="IPR011990">
    <property type="entry name" value="TPR-like_helical_dom_sf"/>
</dbReference>
<protein>
    <recommendedName>
        <fullName evidence="4">NB-ARC domain-containing protein</fullName>
    </recommendedName>
</protein>
<dbReference type="Pfam" id="PF13424">
    <property type="entry name" value="TPR_12"/>
    <property type="match status" value="2"/>
</dbReference>
<name>A0A1Z5JHD8_FISSO</name>
<evidence type="ECO:0000259" key="4">
    <source>
        <dbReference type="Pfam" id="PF00931"/>
    </source>
</evidence>
<feature type="repeat" description="TPR" evidence="3">
    <location>
        <begin position="1102"/>
        <end position="1135"/>
    </location>
</feature>
<dbReference type="GO" id="GO:0043531">
    <property type="term" value="F:ADP binding"/>
    <property type="evidence" value="ECO:0007669"/>
    <property type="project" value="InterPro"/>
</dbReference>
<comment type="caution">
    <text evidence="5">The sequence shown here is derived from an EMBL/GenBank/DDBJ whole genome shotgun (WGS) entry which is preliminary data.</text>
</comment>
<keyword evidence="6" id="KW-1185">Reference proteome</keyword>
<dbReference type="InParanoid" id="A0A1Z5JHD8"/>
<dbReference type="EMBL" id="BDSP01000065">
    <property type="protein sequence ID" value="GAX13415.1"/>
    <property type="molecule type" value="Genomic_DNA"/>
</dbReference>
<organism evidence="5 6">
    <name type="scientific">Fistulifera solaris</name>
    <name type="common">Oleaginous diatom</name>
    <dbReference type="NCBI Taxonomy" id="1519565"/>
    <lineage>
        <taxon>Eukaryota</taxon>
        <taxon>Sar</taxon>
        <taxon>Stramenopiles</taxon>
        <taxon>Ochrophyta</taxon>
        <taxon>Bacillariophyta</taxon>
        <taxon>Bacillariophyceae</taxon>
        <taxon>Bacillariophycidae</taxon>
        <taxon>Naviculales</taxon>
        <taxon>Naviculaceae</taxon>
        <taxon>Fistulifera</taxon>
    </lineage>
</organism>
<dbReference type="InterPro" id="IPR027417">
    <property type="entry name" value="P-loop_NTPase"/>
</dbReference>
<keyword evidence="1" id="KW-0677">Repeat</keyword>
<evidence type="ECO:0000256" key="2">
    <source>
        <dbReference type="ARBA" id="ARBA00022803"/>
    </source>
</evidence>
<evidence type="ECO:0000256" key="3">
    <source>
        <dbReference type="PROSITE-ProRule" id="PRU00339"/>
    </source>
</evidence>
<dbReference type="Gene3D" id="3.40.50.300">
    <property type="entry name" value="P-loop containing nucleotide triphosphate hydrolases"/>
    <property type="match status" value="1"/>
</dbReference>
<reference evidence="5 6" key="1">
    <citation type="journal article" date="2015" name="Plant Cell">
        <title>Oil accumulation by the oleaginous diatom Fistulifera solaris as revealed by the genome and transcriptome.</title>
        <authorList>
            <person name="Tanaka T."/>
            <person name="Maeda Y."/>
            <person name="Veluchamy A."/>
            <person name="Tanaka M."/>
            <person name="Abida H."/>
            <person name="Marechal E."/>
            <person name="Bowler C."/>
            <person name="Muto M."/>
            <person name="Sunaga Y."/>
            <person name="Tanaka M."/>
            <person name="Yoshino T."/>
            <person name="Taniguchi T."/>
            <person name="Fukuda Y."/>
            <person name="Nemoto M."/>
            <person name="Matsumoto M."/>
            <person name="Wong P.S."/>
            <person name="Aburatani S."/>
            <person name="Fujibuchi W."/>
        </authorList>
    </citation>
    <scope>NUCLEOTIDE SEQUENCE [LARGE SCALE GENOMIC DNA]</scope>
    <source>
        <strain evidence="5 6">JPCC DA0580</strain>
    </source>
</reference>
<dbReference type="PANTHER" id="PTHR45641:SF19">
    <property type="entry name" value="NEPHROCYSTIN-3"/>
    <property type="match status" value="1"/>
</dbReference>
<dbReference type="SUPFAM" id="SSF48452">
    <property type="entry name" value="TPR-like"/>
    <property type="match status" value="4"/>
</dbReference>
<dbReference type="OrthoDB" id="5986190at2759"/>
<evidence type="ECO:0000313" key="6">
    <source>
        <dbReference type="Proteomes" id="UP000198406"/>
    </source>
</evidence>
<dbReference type="SUPFAM" id="SSF52540">
    <property type="entry name" value="P-loop containing nucleoside triphosphate hydrolases"/>
    <property type="match status" value="1"/>
</dbReference>
<dbReference type="Proteomes" id="UP000198406">
    <property type="component" value="Unassembled WGS sequence"/>
</dbReference>
<proteinExistence type="predicted"/>
<feature type="domain" description="NB-ARC" evidence="4">
    <location>
        <begin position="229"/>
        <end position="405"/>
    </location>
</feature>
<dbReference type="Gene3D" id="1.25.40.10">
    <property type="entry name" value="Tetratricopeptide repeat domain"/>
    <property type="match status" value="3"/>
</dbReference>
<accession>A0A1Z5JHD8</accession>
<dbReference type="PANTHER" id="PTHR45641">
    <property type="entry name" value="TETRATRICOPEPTIDE REPEAT PROTEIN (AFU_ORTHOLOGUE AFUA_6G03870)"/>
    <property type="match status" value="1"/>
</dbReference>
<dbReference type="Pfam" id="PF00931">
    <property type="entry name" value="NB-ARC"/>
    <property type="match status" value="1"/>
</dbReference>
<dbReference type="PROSITE" id="PS50005">
    <property type="entry name" value="TPR"/>
    <property type="match status" value="2"/>
</dbReference>
<dbReference type="Pfam" id="PF13181">
    <property type="entry name" value="TPR_8"/>
    <property type="match status" value="1"/>
</dbReference>
<keyword evidence="2 3" id="KW-0802">TPR repeat</keyword>
<dbReference type="InterPro" id="IPR002182">
    <property type="entry name" value="NB-ARC"/>
</dbReference>
<sequence length="1441" mass="164530">MSSVADLQEETKLPENLIEFDKLVEDAYQQEIALLTIRGQSLPTALSVHDLKENSKRREETRLNVIDAWRKLVQQMKHRALFIEHVTSLERAFLDVEDIQKSEYRRLITLVDLLTQTIEHSDRDVSCRFVTLLEVLLSYSDDWVLSNDIGQLWERLQHEVPDSKIAPASFRRRAYRVLVSLSWVPSSSGLLDACSFDVKKLTTNYSDAPTLLQREVFWKIRGGQPRPRHDSVNQVLDRLKDEAGVCISIWSTKDGLGKTTLAAQVASNPSILRVFTVLWLNLDKDEMTYAKYIEYLSSLSEQMSVNLGWPEPVDRIEEWGLKQVREQSLMSQARKIMAEYVEREELSVLLILDDLIDSRWIKWFRFSDSQSIILTTSHKEIDGVDWPVQLDILDEGEAIELFLAEASLPVDHIMGTTAEVKEIVTRCEFNPLTVRSVARWFHLKQVTAGHQKAIEEILLDMESLAQSERRETSEDEHEEMDPNMFVFDVLSLMMGPTTSNTNITSVVFVLCLAALEVVFPHRVPLDAVLLLWEHILATEPLAREELQNTGISQSGIPKLAWLIAEGLIHMGVIHVFDDEERNPWVQIHHKLYGEFATLMAREMFLEASFEVTTTKWNEAFATTFITRRIQVNMKEAKSGSLEYALRRLPEHMLKGNMLTTAEKILTDEQFLRARVDTLGWDKAMNTQMLDCVALQERFRDELVGGVTLVFRRTVDMVKELAGKSFDSVEHASQVIAQICNRIGFLLTGLKFFEIAAGYFEEVQDMDVSDAIVATSLYGESFCHLNLNQADIGLQKAKTCHSIMEQGSDLHVLYPDMLQLVSSALVAACHYTEAAQFYNVICDKLRADPNNWKLELSSILLRQAQLFSILGDFENAQTLFLECLQMKEKTSEKSLDLVSAYTCLGDVFIELDRAEDAKERFEAAIDILSYLNVDDVDHEIQLLKGKLHFLRGDYYSSSEAFRVAVDLIKKSPTLLLDKSAYDLRFMARTFFIRGETEKSVELLKASIVLTDERPISLERAAGFTDLAHSFIEMGKSNEGITFLENALEIQITHFGDSLFVVDRLKAIGNVHCSLKAYDEAIAVYDKVREILQRVHGEDTDRMADIIYAIGDVLEQKGELDEAIQAFTQFIKVVENTRSSDHHEIAKAYQRIGEIELKRHAVDEAEGNFTKAYAIRKVHNQDSLIAETSHFLGVLARRRRDRNLALEYLTSALEVRKGYDKAEETCLTLFEIGNLYRMQLEYDSAISVYEKGLELIDKNSEMAKRIENAKGHAMVGKGDFEDSLSMFNKFRETRLERFGRDHILTGNTSRSLGLVHFLLNHVDEALVHLNEFVRVCELQEDEDTSETIDYAMAVFLLGELHHHKGKTDQAEEVWTVSKEVCEDNGFDRIYPEFFAIISRRLEQGAEAKPKSAGIFSRLTGEAQILTDPDERRVLQQIAFMDDE</sequence>
<dbReference type="SMART" id="SM00028">
    <property type="entry name" value="TPR"/>
    <property type="match status" value="13"/>
</dbReference>
<evidence type="ECO:0000313" key="5">
    <source>
        <dbReference type="EMBL" id="GAX13415.1"/>
    </source>
</evidence>